<dbReference type="RefSeq" id="WP_095335003.1">
    <property type="nucleotide sequence ID" value="NZ_NQNY01000012.1"/>
</dbReference>
<dbReference type="PROSITE" id="PS50893">
    <property type="entry name" value="ABC_TRANSPORTER_2"/>
    <property type="match status" value="1"/>
</dbReference>
<evidence type="ECO:0000256" key="1">
    <source>
        <dbReference type="ARBA" id="ARBA00005417"/>
    </source>
</evidence>
<reference evidence="8" key="1">
    <citation type="submission" date="2017-08" db="EMBL/GenBank/DDBJ databases">
        <authorList>
            <person name="Alvarez-Ponce D."/>
            <person name="Weitzman C.L."/>
            <person name="Tillett R.L."/>
            <person name="Sandmeier F.C."/>
            <person name="Tracy C.R."/>
        </authorList>
    </citation>
    <scope>NUCLEOTIDE SEQUENCE [LARGE SCALE GENOMIC DNA]</scope>
    <source>
        <strain evidence="8">723</strain>
    </source>
</reference>
<dbReference type="GO" id="GO:0015833">
    <property type="term" value="P:peptide transport"/>
    <property type="evidence" value="ECO:0007669"/>
    <property type="project" value="InterPro"/>
</dbReference>
<comment type="similarity">
    <text evidence="1">Belongs to the ABC transporter superfamily.</text>
</comment>
<dbReference type="SMART" id="SM00382">
    <property type="entry name" value="AAA"/>
    <property type="match status" value="1"/>
</dbReference>
<sequence>MNLKNNPNEVLKVTNLKKYFTSGAGVVRAVDEVSFSLKEGEILGLIGESGSGKTTVGRSLIRLYDDYSGLVTLNGKVISGKKINRNTNKFMRKNMQMIFQDPHTSLNPQHNVFSILKEPLVVNGILKEKYADFFKDWDLVKSTFKYTFLKEITLAENSILKMRLKTTNMLLEKYRNFEKLNFNNFQTYEDAFNALLVFYEDDQAFGNQVINRYYDVSEKLDSLYRRHQHEYRTSDLEDDEKQLKDAKRSLKVAKILQKITLEKYNATRELKDLKIEHKKLLHTKRSNEQRAKNVFKNYIIEYQKDYKYYKFGRLKAIDPAIYNYNYKKQLINQLAIKKLKSVYGKISFLPAQEIENLIELVNSYNAGLLKTITSNDKIFDRKDIENQIKTKFQIDLSKYTKLSDKRLENANKKIAEHKSKMDQLSEKIKQMSGNSAERYPLSEAENNLAKAQEIYDKITANFKEKFDKELAIVLNNQAVILVDLKKANLEDKILRDKAKAKLKEFFIWLKTNPLKTKDFDYKTLVKSYRSKVESRQDNVKSFVIEQKLLAKDFQNLKHTFGVIKRPWSKWLVKKIELRLIIFNALEKVGLLRQFAYRYPHEFSGGQRQRIVIARALISNPKVIIADEPIASLDISIQAQVVNLLKDLCRNNNIALIFIAHDLSMVEYIADKIHIMHLGKIVEEGETREIYNNPLHPYTINLFDSIPKLSNANIPFQASNFSLQYLMEQAYPNKPKMHFINQDHNLYANDEQFKKWTSKSKSS</sequence>
<dbReference type="InterPro" id="IPR013563">
    <property type="entry name" value="Oligopep_ABC_C"/>
</dbReference>
<evidence type="ECO:0000256" key="3">
    <source>
        <dbReference type="ARBA" id="ARBA00022741"/>
    </source>
</evidence>
<dbReference type="GO" id="GO:0016887">
    <property type="term" value="F:ATP hydrolysis activity"/>
    <property type="evidence" value="ECO:0007669"/>
    <property type="project" value="InterPro"/>
</dbReference>
<dbReference type="EMBL" id="NQNY01000012">
    <property type="protein sequence ID" value="PAK21130.1"/>
    <property type="molecule type" value="Genomic_DNA"/>
</dbReference>
<dbReference type="OrthoDB" id="400883at2"/>
<dbReference type="InterPro" id="IPR017871">
    <property type="entry name" value="ABC_transporter-like_CS"/>
</dbReference>
<dbReference type="SUPFAM" id="SSF52540">
    <property type="entry name" value="P-loop containing nucleoside triphosphate hydrolases"/>
    <property type="match status" value="2"/>
</dbReference>
<accession>A0A269TIW9</accession>
<dbReference type="Pfam" id="PF00005">
    <property type="entry name" value="ABC_tran"/>
    <property type="match status" value="2"/>
</dbReference>
<dbReference type="AlphaFoldDB" id="A0A269TIW9"/>
<comment type="caution">
    <text evidence="7">The sequence shown here is derived from an EMBL/GenBank/DDBJ whole genome shotgun (WGS) entry which is preliminary data.</text>
</comment>
<organism evidence="7 8">
    <name type="scientific">Mycoplasmopsis agassizii</name>
    <dbReference type="NCBI Taxonomy" id="33922"/>
    <lineage>
        <taxon>Bacteria</taxon>
        <taxon>Bacillati</taxon>
        <taxon>Mycoplasmatota</taxon>
        <taxon>Mycoplasmoidales</taxon>
        <taxon>Metamycoplasmataceae</taxon>
        <taxon>Mycoplasmopsis</taxon>
    </lineage>
</organism>
<protein>
    <recommendedName>
        <fullName evidence="6">ABC transporter domain-containing protein</fullName>
    </recommendedName>
</protein>
<dbReference type="InterPro" id="IPR003439">
    <property type="entry name" value="ABC_transporter-like_ATP-bd"/>
</dbReference>
<dbReference type="PROSITE" id="PS00211">
    <property type="entry name" value="ABC_TRANSPORTER_1"/>
    <property type="match status" value="1"/>
</dbReference>
<gene>
    <name evidence="7" type="ORF">CJJ23_03640</name>
</gene>
<dbReference type="PANTHER" id="PTHR43776">
    <property type="entry name" value="TRANSPORT ATP-BINDING PROTEIN"/>
    <property type="match status" value="1"/>
</dbReference>
<keyword evidence="3" id="KW-0547">Nucleotide-binding</keyword>
<evidence type="ECO:0000313" key="8">
    <source>
        <dbReference type="Proteomes" id="UP000216943"/>
    </source>
</evidence>
<dbReference type="PANTHER" id="PTHR43776:SF7">
    <property type="entry name" value="D,D-DIPEPTIDE TRANSPORT ATP-BINDING PROTEIN DDPF-RELATED"/>
    <property type="match status" value="1"/>
</dbReference>
<feature type="domain" description="ABC transporter" evidence="6">
    <location>
        <begin position="11"/>
        <end position="702"/>
    </location>
</feature>
<evidence type="ECO:0000313" key="7">
    <source>
        <dbReference type="EMBL" id="PAK21130.1"/>
    </source>
</evidence>
<feature type="coiled-coil region" evidence="5">
    <location>
        <begin position="407"/>
        <end position="461"/>
    </location>
</feature>
<feature type="coiled-coil region" evidence="5">
    <location>
        <begin position="236"/>
        <end position="276"/>
    </location>
</feature>
<evidence type="ECO:0000259" key="6">
    <source>
        <dbReference type="PROSITE" id="PS50893"/>
    </source>
</evidence>
<evidence type="ECO:0000256" key="5">
    <source>
        <dbReference type="SAM" id="Coils"/>
    </source>
</evidence>
<dbReference type="InterPro" id="IPR050319">
    <property type="entry name" value="ABC_transp_ATP-bind"/>
</dbReference>
<dbReference type="Proteomes" id="UP000216943">
    <property type="component" value="Unassembled WGS sequence"/>
</dbReference>
<dbReference type="Gene3D" id="3.40.50.300">
    <property type="entry name" value="P-loop containing nucleotide triphosphate hydrolases"/>
    <property type="match status" value="2"/>
</dbReference>
<dbReference type="InterPro" id="IPR003593">
    <property type="entry name" value="AAA+_ATPase"/>
</dbReference>
<proteinExistence type="inferred from homology"/>
<dbReference type="GO" id="GO:0005524">
    <property type="term" value="F:ATP binding"/>
    <property type="evidence" value="ECO:0007669"/>
    <property type="project" value="UniProtKB-KW"/>
</dbReference>
<dbReference type="InterPro" id="IPR027417">
    <property type="entry name" value="P-loop_NTPase"/>
</dbReference>
<dbReference type="Pfam" id="PF08352">
    <property type="entry name" value="oligo_HPY"/>
    <property type="match status" value="1"/>
</dbReference>
<dbReference type="GO" id="GO:0055085">
    <property type="term" value="P:transmembrane transport"/>
    <property type="evidence" value="ECO:0007669"/>
    <property type="project" value="UniProtKB-ARBA"/>
</dbReference>
<name>A0A269TIW9_9BACT</name>
<keyword evidence="5" id="KW-0175">Coiled coil</keyword>
<evidence type="ECO:0000256" key="2">
    <source>
        <dbReference type="ARBA" id="ARBA00022448"/>
    </source>
</evidence>
<keyword evidence="4" id="KW-0067">ATP-binding</keyword>
<evidence type="ECO:0000256" key="4">
    <source>
        <dbReference type="ARBA" id="ARBA00022840"/>
    </source>
</evidence>
<keyword evidence="2" id="KW-0813">Transport</keyword>